<evidence type="ECO:0000313" key="4">
    <source>
        <dbReference type="Proteomes" id="UP000032737"/>
    </source>
</evidence>
<evidence type="ECO:0000259" key="2">
    <source>
        <dbReference type="PROSITE" id="PS50994"/>
    </source>
</evidence>
<dbReference type="HOGENOM" id="CLU_027402_4_3_14"/>
<dbReference type="PANTHER" id="PTHR46889">
    <property type="entry name" value="TRANSPOSASE INSF FOR INSERTION SEQUENCE IS3B-RELATED"/>
    <property type="match status" value="1"/>
</dbReference>
<dbReference type="Pfam" id="PF13333">
    <property type="entry name" value="rve_2"/>
    <property type="match status" value="1"/>
</dbReference>
<dbReference type="Pfam" id="PF00665">
    <property type="entry name" value="rve"/>
    <property type="match status" value="1"/>
</dbReference>
<dbReference type="AlphaFoldDB" id="U4KQB7"/>
<feature type="domain" description="Integrase catalytic" evidence="2">
    <location>
        <begin position="102"/>
        <end position="261"/>
    </location>
</feature>
<dbReference type="InterPro" id="IPR012337">
    <property type="entry name" value="RNaseH-like_sf"/>
</dbReference>
<dbReference type="InterPro" id="IPR001584">
    <property type="entry name" value="Integrase_cat-core"/>
</dbReference>
<dbReference type="PANTHER" id="PTHR46889:SF7">
    <property type="entry name" value="TRANSPOSASE FOR INSERTION SEQUENCE ELEMENT IS904"/>
    <property type="match status" value="1"/>
</dbReference>
<keyword evidence="4" id="KW-1185">Reference proteome</keyword>
<dbReference type="NCBIfam" id="NF033516">
    <property type="entry name" value="transpos_IS3"/>
    <property type="match status" value="1"/>
</dbReference>
<dbReference type="EMBL" id="FO681348">
    <property type="protein sequence ID" value="CCV66626.1"/>
    <property type="molecule type" value="Genomic_DNA"/>
</dbReference>
<dbReference type="Pfam" id="PF13276">
    <property type="entry name" value="HTH_21"/>
    <property type="match status" value="1"/>
</dbReference>
<dbReference type="SUPFAM" id="SSF53098">
    <property type="entry name" value="Ribonuclease H-like"/>
    <property type="match status" value="1"/>
</dbReference>
<dbReference type="Proteomes" id="UP000032737">
    <property type="component" value="Chromosome"/>
</dbReference>
<protein>
    <submittedName>
        <fullName evidence="3">Putative transposase</fullName>
    </submittedName>
</protein>
<dbReference type="GO" id="GO:0015074">
    <property type="term" value="P:DNA integration"/>
    <property type="evidence" value="ECO:0007669"/>
    <property type="project" value="InterPro"/>
</dbReference>
<gene>
    <name evidence="3" type="ORF">BN85316050</name>
</gene>
<dbReference type="InterPro" id="IPR036397">
    <property type="entry name" value="RNaseH_sf"/>
</dbReference>
<organism evidence="3 4">
    <name type="scientific">Acholeplasma brassicae</name>
    <dbReference type="NCBI Taxonomy" id="61635"/>
    <lineage>
        <taxon>Bacteria</taxon>
        <taxon>Bacillati</taxon>
        <taxon>Mycoplasmatota</taxon>
        <taxon>Mollicutes</taxon>
        <taxon>Acholeplasmatales</taxon>
        <taxon>Acholeplasmataceae</taxon>
        <taxon>Acholeplasma</taxon>
    </lineage>
</organism>
<dbReference type="KEGG" id="abra:BN85316050"/>
<name>U4KQB7_9MOLU</name>
<dbReference type="InterPro" id="IPR025948">
    <property type="entry name" value="HTH-like_dom"/>
</dbReference>
<dbReference type="GO" id="GO:0003676">
    <property type="term" value="F:nucleic acid binding"/>
    <property type="evidence" value="ECO:0007669"/>
    <property type="project" value="InterPro"/>
</dbReference>
<dbReference type="InterPro" id="IPR048020">
    <property type="entry name" value="Transpos_IS3"/>
</dbReference>
<proteinExistence type="predicted"/>
<dbReference type="Gene3D" id="3.30.420.10">
    <property type="entry name" value="Ribonuclease H-like superfamily/Ribonuclease H"/>
    <property type="match status" value="1"/>
</dbReference>
<accession>U4KQB7</accession>
<dbReference type="PROSITE" id="PS50994">
    <property type="entry name" value="INTEGRASE"/>
    <property type="match status" value="1"/>
</dbReference>
<sequence>MCLLLGVPRSNYYYEINRIQTEVETIEDKEIIQIFEESTNRYGSRKIKFELSKKNIIMSRKKIRKIMERNGLVSCYIVFRYKPTKSSTNEQKIESIVSRSFDNYEKHEVVVSDLTYVNVAGKWNYICILIDLFNREIIGYSYVKHKDANLVQKAFYSLSIPIKNINIFHTDRGKEFDNQIIDEILSVFEIIRSLSRPGNPYDNAVAESTFKSFKIEFGRKRFDSFEQLETELFEYVYWFNNKRIHGSLGYLSPVEYRNAMSI</sequence>
<dbReference type="InterPro" id="IPR050900">
    <property type="entry name" value="Transposase_IS3/IS150/IS904"/>
</dbReference>
<evidence type="ECO:0000256" key="1">
    <source>
        <dbReference type="ARBA" id="ARBA00002286"/>
    </source>
</evidence>
<evidence type="ECO:0000313" key="3">
    <source>
        <dbReference type="EMBL" id="CCV66626.1"/>
    </source>
</evidence>
<comment type="function">
    <text evidence="1">Involved in the transposition of the insertion sequence.</text>
</comment>
<reference evidence="3 4" key="1">
    <citation type="journal article" date="2013" name="J. Mol. Microbiol. Biotechnol.">
        <title>Analysis of the Complete Genomes of Acholeplasma brassicae , A. palmae and A. laidlawii and Their Comparison to the Obligate Parasites from ' Candidatus Phytoplasma'.</title>
        <authorList>
            <person name="Kube M."/>
            <person name="Siewert C."/>
            <person name="Migdoll A.M."/>
            <person name="Duduk B."/>
            <person name="Holz S."/>
            <person name="Rabus R."/>
            <person name="Seemuller E."/>
            <person name="Mitrovic J."/>
            <person name="Muller I."/>
            <person name="Buttner C."/>
            <person name="Reinhardt R."/>
        </authorList>
    </citation>
    <scope>NUCLEOTIDE SEQUENCE [LARGE SCALE GENOMIC DNA]</scope>
    <source>
        <strain evidence="4">0502</strain>
    </source>
</reference>